<reference evidence="1" key="2">
    <citation type="submission" date="2020-09" db="EMBL/GenBank/DDBJ databases">
        <authorList>
            <person name="Sun Q."/>
            <person name="Kim S."/>
        </authorList>
    </citation>
    <scope>NUCLEOTIDE SEQUENCE</scope>
    <source>
        <strain evidence="1">KCTC 22169</strain>
    </source>
</reference>
<accession>A0A918KJD5</accession>
<dbReference type="RefSeq" id="WP_189610834.1">
    <property type="nucleotide sequence ID" value="NZ_BMXR01000008.1"/>
</dbReference>
<dbReference type="AlphaFoldDB" id="A0A918KJD5"/>
<dbReference type="Pfam" id="PF05742">
    <property type="entry name" value="TANGO2"/>
    <property type="match status" value="1"/>
</dbReference>
<dbReference type="Proteomes" id="UP000626148">
    <property type="component" value="Unassembled WGS sequence"/>
</dbReference>
<evidence type="ECO:0000313" key="1">
    <source>
        <dbReference type="EMBL" id="GGX63169.1"/>
    </source>
</evidence>
<organism evidence="1 2">
    <name type="scientific">Saccharospirillum salsuginis</name>
    <dbReference type="NCBI Taxonomy" id="418750"/>
    <lineage>
        <taxon>Bacteria</taxon>
        <taxon>Pseudomonadati</taxon>
        <taxon>Pseudomonadota</taxon>
        <taxon>Gammaproteobacteria</taxon>
        <taxon>Oceanospirillales</taxon>
        <taxon>Saccharospirillaceae</taxon>
        <taxon>Saccharospirillum</taxon>
    </lineage>
</organism>
<protein>
    <recommendedName>
        <fullName evidence="3">NRDE family protein</fullName>
    </recommendedName>
</protein>
<sequence length="255" mass="29449">MCLMVLNWRPDHEWPLLLVANRDEFRERPTHPMHWWPGADRDLLAGKDLKAGGTWLAIDQNGRFALLTNIRPGYIGKTGSRSRGELPIRFLNEHLSIEAFHRDVAEYLPEYGGFNLVLGDGERLFWFSSNHPDGQWLDAGIHTLSNDALNTPWPKTRKASRQMAEHTERFEQGLIDDLDILTDRQAADDSQLPDTGVPLEWERQLSAQTITGERYGTRCRTWVRMDRRGFVGVKEIELDASGGIRQDRDFSWNRR</sequence>
<comment type="caution">
    <text evidence="1">The sequence shown here is derived from an EMBL/GenBank/DDBJ whole genome shotgun (WGS) entry which is preliminary data.</text>
</comment>
<evidence type="ECO:0000313" key="2">
    <source>
        <dbReference type="Proteomes" id="UP000626148"/>
    </source>
</evidence>
<proteinExistence type="predicted"/>
<dbReference type="PANTHER" id="PTHR17985">
    <property type="entry name" value="SER/THR-RICH PROTEIN T10 IN DGCR REGION"/>
    <property type="match status" value="1"/>
</dbReference>
<dbReference type="InterPro" id="IPR008551">
    <property type="entry name" value="TANGO2"/>
</dbReference>
<name>A0A918KJD5_9GAMM</name>
<reference evidence="1" key="1">
    <citation type="journal article" date="2014" name="Int. J. Syst. Evol. Microbiol.">
        <title>Complete genome sequence of Corynebacterium casei LMG S-19264T (=DSM 44701T), isolated from a smear-ripened cheese.</title>
        <authorList>
            <consortium name="US DOE Joint Genome Institute (JGI-PGF)"/>
            <person name="Walter F."/>
            <person name="Albersmeier A."/>
            <person name="Kalinowski J."/>
            <person name="Ruckert C."/>
        </authorList>
    </citation>
    <scope>NUCLEOTIDE SEQUENCE</scope>
    <source>
        <strain evidence="1">KCTC 22169</strain>
    </source>
</reference>
<keyword evidence="2" id="KW-1185">Reference proteome</keyword>
<dbReference type="EMBL" id="BMXR01000008">
    <property type="protein sequence ID" value="GGX63169.1"/>
    <property type="molecule type" value="Genomic_DNA"/>
</dbReference>
<gene>
    <name evidence="1" type="ORF">GCM10007392_33830</name>
</gene>
<evidence type="ECO:0008006" key="3">
    <source>
        <dbReference type="Google" id="ProtNLM"/>
    </source>
</evidence>
<dbReference type="PANTHER" id="PTHR17985:SF8">
    <property type="entry name" value="TRANSPORT AND GOLGI ORGANIZATION PROTEIN 2 HOMOLOG"/>
    <property type="match status" value="1"/>
</dbReference>